<evidence type="ECO:0000256" key="6">
    <source>
        <dbReference type="SAM" id="Phobius"/>
    </source>
</evidence>
<feature type="transmembrane region" description="Helical" evidence="6">
    <location>
        <begin position="70"/>
        <end position="96"/>
    </location>
</feature>
<dbReference type="EMBL" id="JAGXOE010000016">
    <property type="protein sequence ID" value="MBS4101465.1"/>
    <property type="molecule type" value="Genomic_DNA"/>
</dbReference>
<reference evidence="8 9" key="1">
    <citation type="submission" date="2021-04" db="EMBL/GenBank/DDBJ databases">
        <title>Whole genome sequence analysis of a thiophenic sulfur metabolizing bacteria.</title>
        <authorList>
            <person name="Akhtar N."/>
            <person name="Akram J."/>
            <person name="Aslam A."/>
        </authorList>
    </citation>
    <scope>NUCLEOTIDE SEQUENCE [LARGE SCALE GENOMIC DNA]</scope>
    <source>
        <strain evidence="8 9">3OW</strain>
    </source>
</reference>
<feature type="transmembrane region" description="Helical" evidence="6">
    <location>
        <begin position="158"/>
        <end position="182"/>
    </location>
</feature>
<organism evidence="8 9">
    <name type="scientific">Tsukamurella paurometabola</name>
    <name type="common">Corynebacterium paurometabolum</name>
    <dbReference type="NCBI Taxonomy" id="2061"/>
    <lineage>
        <taxon>Bacteria</taxon>
        <taxon>Bacillati</taxon>
        <taxon>Actinomycetota</taxon>
        <taxon>Actinomycetes</taxon>
        <taxon>Mycobacteriales</taxon>
        <taxon>Tsukamurellaceae</taxon>
        <taxon>Tsukamurella</taxon>
    </lineage>
</organism>
<gene>
    <name evidence="8" type="ORF">KFZ73_09435</name>
</gene>
<dbReference type="PROSITE" id="PS50850">
    <property type="entry name" value="MFS"/>
    <property type="match status" value="1"/>
</dbReference>
<name>A0ABS5NAZ7_TSUPA</name>
<dbReference type="RefSeq" id="WP_212553567.1">
    <property type="nucleotide sequence ID" value="NZ_JAGXOE010000016.1"/>
</dbReference>
<dbReference type="PANTHER" id="PTHR43124:SF3">
    <property type="entry name" value="CHLORAMPHENICOL EFFLUX PUMP RV0191"/>
    <property type="match status" value="1"/>
</dbReference>
<evidence type="ECO:0000259" key="7">
    <source>
        <dbReference type="PROSITE" id="PS50850"/>
    </source>
</evidence>
<feature type="transmembrane region" description="Helical" evidence="6">
    <location>
        <begin position="267"/>
        <end position="286"/>
    </location>
</feature>
<dbReference type="InterPro" id="IPR020846">
    <property type="entry name" value="MFS_dom"/>
</dbReference>
<dbReference type="Pfam" id="PF07690">
    <property type="entry name" value="MFS_1"/>
    <property type="match status" value="1"/>
</dbReference>
<feature type="domain" description="Major facilitator superfamily (MFS) profile" evidence="7">
    <location>
        <begin position="4"/>
        <end position="380"/>
    </location>
</feature>
<feature type="transmembrane region" description="Helical" evidence="6">
    <location>
        <begin position="102"/>
        <end position="121"/>
    </location>
</feature>
<sequence>MRPAVYALGFGIFAQGTSELMLAGLLPELAADLQVSIPRAGLLISGFAVGMMLGAPVLALATLRWPKRRALLVFCAIFAATHLVAAVTDSFAVLLVTRFAGAFVYAGFWAVAASTAIALVPPDRRGRAMSVVAGGLTLATVLGLPAGTVLGQHAGWRATFVAVAVATVVAGAAIVGTVPPQVATGTAAHPRGEVRALRAGRLWTSYAITTTSIAALLISFAYLGAMLRATSHAAPGTVPVVLALYGAGAVTGIAAGGRLADRRPGSVLIGGTAALAIASMALAAALPHPVVAAAAAALLGAAGFVTNPALNSRVFALAPGAPTLAPAFTVAAFNVGIAIGPWLGGALLDLGASYRTLPVAGAALAVVAATIATLDSVVGRAPRAVPARPAECLTGS</sequence>
<dbReference type="CDD" id="cd17324">
    <property type="entry name" value="MFS_NepI_like"/>
    <property type="match status" value="1"/>
</dbReference>
<protein>
    <submittedName>
        <fullName evidence="8">MFS transporter</fullName>
    </submittedName>
</protein>
<evidence type="ECO:0000256" key="3">
    <source>
        <dbReference type="ARBA" id="ARBA00022692"/>
    </source>
</evidence>
<dbReference type="InterPro" id="IPR011701">
    <property type="entry name" value="MFS"/>
</dbReference>
<feature type="transmembrane region" description="Helical" evidence="6">
    <location>
        <begin position="323"/>
        <end position="344"/>
    </location>
</feature>
<evidence type="ECO:0000256" key="2">
    <source>
        <dbReference type="ARBA" id="ARBA00022475"/>
    </source>
</evidence>
<dbReference type="InterPro" id="IPR050189">
    <property type="entry name" value="MFS_Efflux_Transporters"/>
</dbReference>
<evidence type="ECO:0000256" key="4">
    <source>
        <dbReference type="ARBA" id="ARBA00022989"/>
    </source>
</evidence>
<dbReference type="PANTHER" id="PTHR43124">
    <property type="entry name" value="PURINE EFFLUX PUMP PBUE"/>
    <property type="match status" value="1"/>
</dbReference>
<dbReference type="NCBIfam" id="NF033135">
    <property type="entry name" value="cmx_cmrA"/>
    <property type="match status" value="1"/>
</dbReference>
<feature type="transmembrane region" description="Helical" evidence="6">
    <location>
        <begin position="292"/>
        <end position="311"/>
    </location>
</feature>
<keyword evidence="5 6" id="KW-0472">Membrane</keyword>
<comment type="subcellular location">
    <subcellularLocation>
        <location evidence="1">Cell membrane</location>
        <topology evidence="1">Multi-pass membrane protein</topology>
    </subcellularLocation>
</comment>
<proteinExistence type="predicted"/>
<dbReference type="SUPFAM" id="SSF103473">
    <property type="entry name" value="MFS general substrate transporter"/>
    <property type="match status" value="1"/>
</dbReference>
<dbReference type="Gene3D" id="1.20.1250.20">
    <property type="entry name" value="MFS general substrate transporter like domains"/>
    <property type="match status" value="1"/>
</dbReference>
<comment type="caution">
    <text evidence="8">The sequence shown here is derived from an EMBL/GenBank/DDBJ whole genome shotgun (WGS) entry which is preliminary data.</text>
</comment>
<feature type="transmembrane region" description="Helical" evidence="6">
    <location>
        <begin position="128"/>
        <end position="146"/>
    </location>
</feature>
<feature type="transmembrane region" description="Helical" evidence="6">
    <location>
        <begin position="203"/>
        <end position="225"/>
    </location>
</feature>
<feature type="transmembrane region" description="Helical" evidence="6">
    <location>
        <begin position="237"/>
        <end position="255"/>
    </location>
</feature>
<keyword evidence="4 6" id="KW-1133">Transmembrane helix</keyword>
<keyword evidence="9" id="KW-1185">Reference proteome</keyword>
<feature type="transmembrane region" description="Helical" evidence="6">
    <location>
        <begin position="40"/>
        <end position="63"/>
    </location>
</feature>
<keyword evidence="2" id="KW-1003">Cell membrane</keyword>
<feature type="transmembrane region" description="Helical" evidence="6">
    <location>
        <begin position="356"/>
        <end position="378"/>
    </location>
</feature>
<dbReference type="Proteomes" id="UP000676853">
    <property type="component" value="Unassembled WGS sequence"/>
</dbReference>
<accession>A0ABS5NAZ7</accession>
<dbReference type="InterPro" id="IPR036259">
    <property type="entry name" value="MFS_trans_sf"/>
</dbReference>
<evidence type="ECO:0000256" key="1">
    <source>
        <dbReference type="ARBA" id="ARBA00004651"/>
    </source>
</evidence>
<evidence type="ECO:0000256" key="5">
    <source>
        <dbReference type="ARBA" id="ARBA00023136"/>
    </source>
</evidence>
<evidence type="ECO:0000313" key="8">
    <source>
        <dbReference type="EMBL" id="MBS4101465.1"/>
    </source>
</evidence>
<keyword evidence="3 6" id="KW-0812">Transmembrane</keyword>
<evidence type="ECO:0000313" key="9">
    <source>
        <dbReference type="Proteomes" id="UP000676853"/>
    </source>
</evidence>